<dbReference type="GO" id="GO:0005886">
    <property type="term" value="C:plasma membrane"/>
    <property type="evidence" value="ECO:0007669"/>
    <property type="project" value="TreeGrafter"/>
</dbReference>
<proteinExistence type="inferred from homology"/>
<dbReference type="EMBL" id="FLYE01000012">
    <property type="protein sequence ID" value="SCA56164.1"/>
    <property type="molecule type" value="Genomic_DNA"/>
</dbReference>
<keyword evidence="8" id="KW-1185">Reference proteome</keyword>
<protein>
    <recommendedName>
        <fullName evidence="9">Inner membrane protein YbhL</fullName>
    </recommendedName>
</protein>
<dbReference type="Proteomes" id="UP000231658">
    <property type="component" value="Unassembled WGS sequence"/>
</dbReference>
<accession>A0A1C3RG19</accession>
<feature type="transmembrane region" description="Helical" evidence="6">
    <location>
        <begin position="63"/>
        <end position="81"/>
    </location>
</feature>
<dbReference type="InterPro" id="IPR006214">
    <property type="entry name" value="Bax_inhibitor_1-related"/>
</dbReference>
<feature type="transmembrane region" description="Helical" evidence="6">
    <location>
        <begin position="149"/>
        <end position="167"/>
    </location>
</feature>
<evidence type="ECO:0000256" key="6">
    <source>
        <dbReference type="RuleBase" id="RU004379"/>
    </source>
</evidence>
<name>A0A1C3RG19_9PROT</name>
<evidence type="ECO:0000313" key="7">
    <source>
        <dbReference type="EMBL" id="SCA56164.1"/>
    </source>
</evidence>
<evidence type="ECO:0000313" key="8">
    <source>
        <dbReference type="Proteomes" id="UP000231658"/>
    </source>
</evidence>
<evidence type="ECO:0008006" key="9">
    <source>
        <dbReference type="Google" id="ProtNLM"/>
    </source>
</evidence>
<feature type="transmembrane region" description="Helical" evidence="6">
    <location>
        <begin position="212"/>
        <end position="234"/>
    </location>
</feature>
<dbReference type="Pfam" id="PF01027">
    <property type="entry name" value="Bax1-I"/>
    <property type="match status" value="1"/>
</dbReference>
<dbReference type="STRING" id="1867952.MTBPR1_20012"/>
<keyword evidence="3 6" id="KW-0812">Transmembrane</keyword>
<keyword evidence="5 6" id="KW-0472">Membrane</keyword>
<organism evidence="7 8">
    <name type="scientific">Candidatus Terasakiella magnetica</name>
    <dbReference type="NCBI Taxonomy" id="1867952"/>
    <lineage>
        <taxon>Bacteria</taxon>
        <taxon>Pseudomonadati</taxon>
        <taxon>Pseudomonadota</taxon>
        <taxon>Alphaproteobacteria</taxon>
        <taxon>Rhodospirillales</taxon>
        <taxon>Terasakiellaceae</taxon>
        <taxon>Terasakiella</taxon>
    </lineage>
</organism>
<dbReference type="CDD" id="cd10432">
    <property type="entry name" value="BI-1-like_bacterial"/>
    <property type="match status" value="1"/>
</dbReference>
<evidence type="ECO:0000256" key="1">
    <source>
        <dbReference type="ARBA" id="ARBA00004141"/>
    </source>
</evidence>
<evidence type="ECO:0000256" key="3">
    <source>
        <dbReference type="ARBA" id="ARBA00022692"/>
    </source>
</evidence>
<evidence type="ECO:0000256" key="2">
    <source>
        <dbReference type="ARBA" id="ARBA00010350"/>
    </source>
</evidence>
<keyword evidence="4 6" id="KW-1133">Transmembrane helix</keyword>
<feature type="transmembrane region" description="Helical" evidence="6">
    <location>
        <begin position="31"/>
        <end position="51"/>
    </location>
</feature>
<dbReference type="AlphaFoldDB" id="A0A1C3RG19"/>
<dbReference type="RefSeq" id="WP_069186847.1">
    <property type="nucleotide sequence ID" value="NZ_FLYE01000012.1"/>
</dbReference>
<evidence type="ECO:0000256" key="4">
    <source>
        <dbReference type="ARBA" id="ARBA00022989"/>
    </source>
</evidence>
<gene>
    <name evidence="7" type="ORF">MTBPR1_20012</name>
</gene>
<feature type="transmembrane region" description="Helical" evidence="6">
    <location>
        <begin position="93"/>
        <end position="113"/>
    </location>
</feature>
<sequence>MQFGNNRQTMSHSEARVAQYDVGLRKYMLGVYNYMAAALALTGIVAMLASSSATVMQTIHGTPLKWVVMLAPLGFVFYFSARIHKMSTSAAQICFWAFSGLMGLSLSYILLAYTGTSVARTFFVTAIAFGSLSLYGYTTKRDLSGMGSFLIMGVVGLIIGGIVNIFLQSTMMHFIISGVGVLLFAGLTAYDTQQIKDTYHELDSSDVAGKKAIMGALMLYLDFINMFQFLLAFMGERD</sequence>
<dbReference type="PANTHER" id="PTHR23291">
    <property type="entry name" value="BAX INHIBITOR-RELATED"/>
    <property type="match status" value="1"/>
</dbReference>
<feature type="transmembrane region" description="Helical" evidence="6">
    <location>
        <begin position="173"/>
        <end position="191"/>
    </location>
</feature>
<comment type="subcellular location">
    <subcellularLocation>
        <location evidence="1">Membrane</location>
        <topology evidence="1">Multi-pass membrane protein</topology>
    </subcellularLocation>
</comment>
<evidence type="ECO:0000256" key="5">
    <source>
        <dbReference type="ARBA" id="ARBA00023136"/>
    </source>
</evidence>
<dbReference type="PANTHER" id="PTHR23291:SF50">
    <property type="entry name" value="PROTEIN LIFEGUARD 4"/>
    <property type="match status" value="1"/>
</dbReference>
<comment type="similarity">
    <text evidence="2 6">Belongs to the BI1 family.</text>
</comment>
<reference evidence="7 8" key="1">
    <citation type="submission" date="2016-07" db="EMBL/GenBank/DDBJ databases">
        <authorList>
            <person name="Lefevre C.T."/>
        </authorList>
    </citation>
    <scope>NUCLEOTIDE SEQUENCE [LARGE SCALE GENOMIC DNA]</scope>
    <source>
        <strain evidence="7">PR1</strain>
    </source>
</reference>